<sequence length="94" mass="10489">MIIIAGRLYVAPGERDGYLRSCRDAIEQARVSAGCLDYSLTADPVEPGRINVYERWESNEELMRFRGDGPDSAQHGQILDASVAKYRISSVEEP</sequence>
<keyword evidence="3" id="KW-1185">Reference proteome</keyword>
<proteinExistence type="predicted"/>
<organism evidence="2 3">
    <name type="scientific">Amycolatopsis antarctica</name>
    <dbReference type="NCBI Taxonomy" id="1854586"/>
    <lineage>
        <taxon>Bacteria</taxon>
        <taxon>Bacillati</taxon>
        <taxon>Actinomycetota</taxon>
        <taxon>Actinomycetes</taxon>
        <taxon>Pseudonocardiales</taxon>
        <taxon>Pseudonocardiaceae</taxon>
        <taxon>Amycolatopsis</taxon>
    </lineage>
</organism>
<accession>A0A263D0C6</accession>
<dbReference type="GO" id="GO:0004497">
    <property type="term" value="F:monooxygenase activity"/>
    <property type="evidence" value="ECO:0007669"/>
    <property type="project" value="UniProtKB-KW"/>
</dbReference>
<evidence type="ECO:0000313" key="2">
    <source>
        <dbReference type="EMBL" id="OZM70996.1"/>
    </source>
</evidence>
<dbReference type="SUPFAM" id="SSF54909">
    <property type="entry name" value="Dimeric alpha+beta barrel"/>
    <property type="match status" value="1"/>
</dbReference>
<comment type="caution">
    <text evidence="2">The sequence shown here is derived from an EMBL/GenBank/DDBJ whole genome shotgun (WGS) entry which is preliminary data.</text>
</comment>
<keyword evidence="2" id="KW-0560">Oxidoreductase</keyword>
<reference evidence="2 3" key="1">
    <citation type="submission" date="2017-07" db="EMBL/GenBank/DDBJ databases">
        <title>Amycolatopsis antarcticus sp. nov., isolated from the surface of an Antarcticus brown macroalga.</title>
        <authorList>
            <person name="Wang J."/>
            <person name="Leiva S."/>
            <person name="Huang J."/>
            <person name="Huang Y."/>
        </authorList>
    </citation>
    <scope>NUCLEOTIDE SEQUENCE [LARGE SCALE GENOMIC DNA]</scope>
    <source>
        <strain evidence="2 3">AU-G6</strain>
    </source>
</reference>
<dbReference type="InterPro" id="IPR011008">
    <property type="entry name" value="Dimeric_a/b-barrel"/>
</dbReference>
<dbReference type="PROSITE" id="PS51725">
    <property type="entry name" value="ABM"/>
    <property type="match status" value="1"/>
</dbReference>
<name>A0A263D0C6_9PSEU</name>
<evidence type="ECO:0000259" key="1">
    <source>
        <dbReference type="PROSITE" id="PS51725"/>
    </source>
</evidence>
<dbReference type="Pfam" id="PF03992">
    <property type="entry name" value="ABM"/>
    <property type="match status" value="1"/>
</dbReference>
<gene>
    <name evidence="2" type="ORF">CFN78_22905</name>
</gene>
<dbReference type="OrthoDB" id="287932at2"/>
<dbReference type="RefSeq" id="WP_094864934.1">
    <property type="nucleotide sequence ID" value="NZ_NKYE01000016.1"/>
</dbReference>
<dbReference type="Proteomes" id="UP000242444">
    <property type="component" value="Unassembled WGS sequence"/>
</dbReference>
<keyword evidence="2" id="KW-0503">Monooxygenase</keyword>
<dbReference type="EMBL" id="NKYE01000016">
    <property type="protein sequence ID" value="OZM70996.1"/>
    <property type="molecule type" value="Genomic_DNA"/>
</dbReference>
<protein>
    <submittedName>
        <fullName evidence="2">Antibiotic biosynthesis monooxygenase</fullName>
    </submittedName>
</protein>
<dbReference type="InterPro" id="IPR007138">
    <property type="entry name" value="ABM_dom"/>
</dbReference>
<dbReference type="Gene3D" id="3.30.70.100">
    <property type="match status" value="1"/>
</dbReference>
<dbReference type="AlphaFoldDB" id="A0A263D0C6"/>
<evidence type="ECO:0000313" key="3">
    <source>
        <dbReference type="Proteomes" id="UP000242444"/>
    </source>
</evidence>
<dbReference type="InParanoid" id="A0A263D0C6"/>
<feature type="domain" description="ABM" evidence="1">
    <location>
        <begin position="2"/>
        <end position="91"/>
    </location>
</feature>